<sequence>MRSDARAITDSVPARGRGRAQVRRRNALPAVFRVVRTPIGSLERVSSWVRRKFHGIGRIDRAIGGAVAELPASAVDHGLLRITSSANFSGLWLALAGLLATRQGAPRRAAFRGVVSVAGASFLVNVVIKSLVARRRPAAELLPAHRRLFPAPNSSSFPSGHSACAAAFATAVALESPRTALVVAPLAATVAYSRVHTGVHWSSDVLVGAAVGSGVALATRRWWPVRESDEAQARPAREVPALVEGKGLVVMVNPMSGDPNYDPTDDVIEALPAATVLRTRADLDCAEQLEQAIAEHGEPVLAVGVAGGDGTVAAVAAVALRHELPLVVIPTGTLNHFARDLGVYDLREVIDATGIGEAVAVDIAGVECEDETGSRTRHLINTASLGTYPDLVQLREKWQSRWGKWPAFAAALVVTLRRAEPIEICLDGRWQRVWFLFVGNGPYHPHGAVPAFRDRLDAGLLDIRWLRADLRWSRTRAVLALLLAAIGHSKVYGERQLPELFVQLPTPEALATDGEVVGKASRLHFSIAGQLAVYRRDESNPLWADRSRPHHRRAPWLRDAFRARLPFQRRAGED</sequence>
<evidence type="ECO:0000259" key="7">
    <source>
        <dbReference type="PROSITE" id="PS50146"/>
    </source>
</evidence>
<keyword evidence="4" id="KW-0378">Hydrolase</keyword>
<dbReference type="InterPro" id="IPR016064">
    <property type="entry name" value="NAD/diacylglycerol_kinase_sf"/>
</dbReference>
<evidence type="ECO:0000313" key="9">
    <source>
        <dbReference type="Proteomes" id="UP000807309"/>
    </source>
</evidence>
<keyword evidence="6" id="KW-0472">Membrane</keyword>
<dbReference type="Gene3D" id="2.60.200.40">
    <property type="match status" value="1"/>
</dbReference>
<evidence type="ECO:0000256" key="5">
    <source>
        <dbReference type="ARBA" id="ARBA00022989"/>
    </source>
</evidence>
<accession>A0ABS0CCX0</accession>
<dbReference type="SUPFAM" id="SSF48317">
    <property type="entry name" value="Acid phosphatase/Vanadium-dependent haloperoxidase"/>
    <property type="match status" value="1"/>
</dbReference>
<dbReference type="PANTHER" id="PTHR14969:SF62">
    <property type="entry name" value="DECAPRENYLPHOSPHORYL-5-PHOSPHORIBOSE PHOSPHATASE RV3807C-RELATED"/>
    <property type="match status" value="1"/>
</dbReference>
<dbReference type="PROSITE" id="PS50146">
    <property type="entry name" value="DAGK"/>
    <property type="match status" value="1"/>
</dbReference>
<name>A0ABS0CCX0_9NOCA</name>
<evidence type="ECO:0000256" key="1">
    <source>
        <dbReference type="ARBA" id="ARBA00004651"/>
    </source>
</evidence>
<reference evidence="8 9" key="1">
    <citation type="submission" date="2020-10" db="EMBL/GenBank/DDBJ databases">
        <title>Identification of Nocardia species via Next-generation sequencing and recognition of intraspecies genetic diversity.</title>
        <authorList>
            <person name="Li P."/>
            <person name="Li P."/>
            <person name="Lu B."/>
        </authorList>
    </citation>
    <scope>NUCLEOTIDE SEQUENCE [LARGE SCALE GENOMIC DNA]</scope>
    <source>
        <strain evidence="8 9">N-11</strain>
    </source>
</reference>
<keyword evidence="5" id="KW-1133">Transmembrane helix</keyword>
<dbReference type="CDD" id="cd01610">
    <property type="entry name" value="PAP2_like"/>
    <property type="match status" value="1"/>
</dbReference>
<protein>
    <submittedName>
        <fullName evidence="8">Phosphatase PAP2 family protein</fullName>
    </submittedName>
</protein>
<comment type="caution">
    <text evidence="8">The sequence shown here is derived from an EMBL/GenBank/DDBJ whole genome shotgun (WGS) entry which is preliminary data.</text>
</comment>
<keyword evidence="3" id="KW-0812">Transmembrane</keyword>
<evidence type="ECO:0000313" key="8">
    <source>
        <dbReference type="EMBL" id="MBF6227342.1"/>
    </source>
</evidence>
<dbReference type="Proteomes" id="UP000807309">
    <property type="component" value="Unassembled WGS sequence"/>
</dbReference>
<dbReference type="Gene3D" id="1.20.144.10">
    <property type="entry name" value="Phosphatidic acid phosphatase type 2/haloperoxidase"/>
    <property type="match status" value="1"/>
</dbReference>
<dbReference type="SMART" id="SM00014">
    <property type="entry name" value="acidPPc"/>
    <property type="match status" value="1"/>
</dbReference>
<dbReference type="InterPro" id="IPR000326">
    <property type="entry name" value="PAP2/HPO"/>
</dbReference>
<feature type="domain" description="DAGKc" evidence="7">
    <location>
        <begin position="284"/>
        <end position="370"/>
    </location>
</feature>
<dbReference type="SUPFAM" id="SSF111331">
    <property type="entry name" value="NAD kinase/diacylglycerol kinase-like"/>
    <property type="match status" value="1"/>
</dbReference>
<dbReference type="InterPro" id="IPR036938">
    <property type="entry name" value="PAP2/HPO_sf"/>
</dbReference>
<dbReference type="SMART" id="SM00046">
    <property type="entry name" value="DAGKc"/>
    <property type="match status" value="1"/>
</dbReference>
<evidence type="ECO:0000256" key="6">
    <source>
        <dbReference type="ARBA" id="ARBA00023136"/>
    </source>
</evidence>
<dbReference type="InterPro" id="IPR001206">
    <property type="entry name" value="Diacylglycerol_kinase_cat_dom"/>
</dbReference>
<organism evidence="8 9">
    <name type="scientific">Nocardia abscessus</name>
    <dbReference type="NCBI Taxonomy" id="120957"/>
    <lineage>
        <taxon>Bacteria</taxon>
        <taxon>Bacillati</taxon>
        <taxon>Actinomycetota</taxon>
        <taxon>Actinomycetes</taxon>
        <taxon>Mycobacteriales</taxon>
        <taxon>Nocardiaceae</taxon>
        <taxon>Nocardia</taxon>
    </lineage>
</organism>
<evidence type="ECO:0000256" key="4">
    <source>
        <dbReference type="ARBA" id="ARBA00022801"/>
    </source>
</evidence>
<evidence type="ECO:0000256" key="3">
    <source>
        <dbReference type="ARBA" id="ARBA00022692"/>
    </source>
</evidence>
<proteinExistence type="predicted"/>
<dbReference type="Pfam" id="PF00781">
    <property type="entry name" value="DAGK_cat"/>
    <property type="match status" value="1"/>
</dbReference>
<keyword evidence="2" id="KW-1003">Cell membrane</keyword>
<dbReference type="PANTHER" id="PTHR14969">
    <property type="entry name" value="SPHINGOSINE-1-PHOSPHATE PHOSPHOHYDROLASE"/>
    <property type="match status" value="1"/>
</dbReference>
<dbReference type="EMBL" id="JADLRE010000015">
    <property type="protein sequence ID" value="MBF6227342.1"/>
    <property type="molecule type" value="Genomic_DNA"/>
</dbReference>
<dbReference type="Gene3D" id="3.40.50.10330">
    <property type="entry name" value="Probable inorganic polyphosphate/atp-NAD kinase, domain 1"/>
    <property type="match status" value="1"/>
</dbReference>
<dbReference type="InterPro" id="IPR017438">
    <property type="entry name" value="ATP-NAD_kinase_N"/>
</dbReference>
<evidence type="ECO:0000256" key="2">
    <source>
        <dbReference type="ARBA" id="ARBA00022475"/>
    </source>
</evidence>
<comment type="subcellular location">
    <subcellularLocation>
        <location evidence="1">Cell membrane</location>
        <topology evidence="1">Multi-pass membrane protein</topology>
    </subcellularLocation>
</comment>
<dbReference type="Pfam" id="PF01569">
    <property type="entry name" value="PAP2"/>
    <property type="match status" value="1"/>
</dbReference>
<gene>
    <name evidence="8" type="ORF">IU470_19815</name>
</gene>
<keyword evidence="9" id="KW-1185">Reference proteome</keyword>